<evidence type="ECO:0000256" key="4">
    <source>
        <dbReference type="ARBA" id="ARBA00023180"/>
    </source>
</evidence>
<dbReference type="SUPFAM" id="SSF53474">
    <property type="entry name" value="alpha/beta-Hydrolases"/>
    <property type="match status" value="1"/>
</dbReference>
<dbReference type="AlphaFoldDB" id="A0A443SI22"/>
<dbReference type="Proteomes" id="UP000288716">
    <property type="component" value="Unassembled WGS sequence"/>
</dbReference>
<accession>A0A443SI22</accession>
<dbReference type="GO" id="GO:0006581">
    <property type="term" value="P:acetylcholine catabolic process"/>
    <property type="evidence" value="ECO:0007669"/>
    <property type="project" value="TreeGrafter"/>
</dbReference>
<sequence>MLKEGKTKEEIMNILRHFLDKLVPSELAIDTEDVIKLYFSPINDEDVFKAKIAFLTALSDAFYICPSIILANKYSKVSPVYQYVFAYNSNHSLVHCNTFGPCHANDVPFVFGTIEKENDREANVEWMKIIGEFVKNGRTHWSPYYIAHSNVLIPVYYAFRENELQKSPVF</sequence>
<dbReference type="Pfam" id="PF00135">
    <property type="entry name" value="COesterase"/>
    <property type="match status" value="1"/>
</dbReference>
<evidence type="ECO:0000313" key="6">
    <source>
        <dbReference type="EMBL" id="RWS27176.1"/>
    </source>
</evidence>
<keyword evidence="4" id="KW-0325">Glycoprotein</keyword>
<comment type="similarity">
    <text evidence="1">Belongs to the type-B carboxylesterase/lipase family.</text>
</comment>
<dbReference type="EMBL" id="NCKV01002204">
    <property type="protein sequence ID" value="RWS27176.1"/>
    <property type="molecule type" value="Genomic_DNA"/>
</dbReference>
<protein>
    <submittedName>
        <fullName evidence="6">Esterase 5-like protein</fullName>
    </submittedName>
</protein>
<keyword evidence="7" id="KW-1185">Reference proteome</keyword>
<proteinExistence type="inferred from homology"/>
<gene>
    <name evidence="6" type="ORF">B4U80_13730</name>
</gene>
<evidence type="ECO:0000256" key="3">
    <source>
        <dbReference type="ARBA" id="ARBA00022801"/>
    </source>
</evidence>
<organism evidence="6 7">
    <name type="scientific">Leptotrombidium deliense</name>
    <dbReference type="NCBI Taxonomy" id="299467"/>
    <lineage>
        <taxon>Eukaryota</taxon>
        <taxon>Metazoa</taxon>
        <taxon>Ecdysozoa</taxon>
        <taxon>Arthropoda</taxon>
        <taxon>Chelicerata</taxon>
        <taxon>Arachnida</taxon>
        <taxon>Acari</taxon>
        <taxon>Acariformes</taxon>
        <taxon>Trombidiformes</taxon>
        <taxon>Prostigmata</taxon>
        <taxon>Anystina</taxon>
        <taxon>Parasitengona</taxon>
        <taxon>Trombiculoidea</taxon>
        <taxon>Trombiculidae</taxon>
        <taxon>Leptotrombidium</taxon>
    </lineage>
</organism>
<dbReference type="GO" id="GO:0003990">
    <property type="term" value="F:acetylcholinesterase activity"/>
    <property type="evidence" value="ECO:0007669"/>
    <property type="project" value="TreeGrafter"/>
</dbReference>
<dbReference type="InterPro" id="IPR002018">
    <property type="entry name" value="CarbesteraseB"/>
</dbReference>
<dbReference type="GO" id="GO:0019695">
    <property type="term" value="P:choline metabolic process"/>
    <property type="evidence" value="ECO:0007669"/>
    <property type="project" value="TreeGrafter"/>
</dbReference>
<evidence type="ECO:0000256" key="1">
    <source>
        <dbReference type="ARBA" id="ARBA00005964"/>
    </source>
</evidence>
<dbReference type="STRING" id="299467.A0A443SI22"/>
<reference evidence="6 7" key="1">
    <citation type="journal article" date="2018" name="Gigascience">
        <title>Genomes of trombidid mites reveal novel predicted allergens and laterally-transferred genes associated with secondary metabolism.</title>
        <authorList>
            <person name="Dong X."/>
            <person name="Chaisiri K."/>
            <person name="Xia D."/>
            <person name="Armstrong S.D."/>
            <person name="Fang Y."/>
            <person name="Donnelly M.J."/>
            <person name="Kadowaki T."/>
            <person name="McGarry J.W."/>
            <person name="Darby A.C."/>
            <person name="Makepeace B.L."/>
        </authorList>
    </citation>
    <scope>NUCLEOTIDE SEQUENCE [LARGE SCALE GENOMIC DNA]</scope>
    <source>
        <strain evidence="6">UoL-UT</strain>
    </source>
</reference>
<dbReference type="PANTHER" id="PTHR43918:SF4">
    <property type="entry name" value="CARBOXYLIC ESTER HYDROLASE"/>
    <property type="match status" value="1"/>
</dbReference>
<dbReference type="GO" id="GO:0005886">
    <property type="term" value="C:plasma membrane"/>
    <property type="evidence" value="ECO:0007669"/>
    <property type="project" value="TreeGrafter"/>
</dbReference>
<keyword evidence="2" id="KW-0719">Serine esterase</keyword>
<evidence type="ECO:0000256" key="2">
    <source>
        <dbReference type="ARBA" id="ARBA00022487"/>
    </source>
</evidence>
<dbReference type="InterPro" id="IPR050654">
    <property type="entry name" value="AChE-related_enzymes"/>
</dbReference>
<dbReference type="Gene3D" id="3.40.50.1820">
    <property type="entry name" value="alpha/beta hydrolase"/>
    <property type="match status" value="1"/>
</dbReference>
<dbReference type="InterPro" id="IPR029058">
    <property type="entry name" value="AB_hydrolase_fold"/>
</dbReference>
<feature type="domain" description="Carboxylesterase type B" evidence="5">
    <location>
        <begin position="31"/>
        <end position="138"/>
    </location>
</feature>
<dbReference type="GO" id="GO:0005615">
    <property type="term" value="C:extracellular space"/>
    <property type="evidence" value="ECO:0007669"/>
    <property type="project" value="TreeGrafter"/>
</dbReference>
<name>A0A443SI22_9ACAR</name>
<dbReference type="PANTHER" id="PTHR43918">
    <property type="entry name" value="ACETYLCHOLINESTERASE"/>
    <property type="match status" value="1"/>
</dbReference>
<dbReference type="VEuPathDB" id="VectorBase:LDEU004866"/>
<evidence type="ECO:0000259" key="5">
    <source>
        <dbReference type="Pfam" id="PF00135"/>
    </source>
</evidence>
<keyword evidence="3" id="KW-0378">Hydrolase</keyword>
<evidence type="ECO:0000313" key="7">
    <source>
        <dbReference type="Proteomes" id="UP000288716"/>
    </source>
</evidence>
<comment type="caution">
    <text evidence="6">The sequence shown here is derived from an EMBL/GenBank/DDBJ whole genome shotgun (WGS) entry which is preliminary data.</text>
</comment>